<dbReference type="InterPro" id="IPR011992">
    <property type="entry name" value="EF-hand-dom_pair"/>
</dbReference>
<evidence type="ECO:0000313" key="9">
    <source>
        <dbReference type="EMBL" id="CAK9083583.1"/>
    </source>
</evidence>
<accession>A0ABP0Q6F1</accession>
<dbReference type="SUPFAM" id="SSF47473">
    <property type="entry name" value="EF-hand"/>
    <property type="match status" value="1"/>
</dbReference>
<evidence type="ECO:0000259" key="8">
    <source>
        <dbReference type="PROSITE" id="PS50222"/>
    </source>
</evidence>
<name>A0ABP0Q6F1_9DINO</name>
<evidence type="ECO:0000256" key="7">
    <source>
        <dbReference type="SAM" id="Phobius"/>
    </source>
</evidence>
<dbReference type="Pfam" id="PF00520">
    <property type="entry name" value="Ion_trans"/>
    <property type="match status" value="1"/>
</dbReference>
<comment type="caution">
    <text evidence="9">The sequence shown here is derived from an EMBL/GenBank/DDBJ whole genome shotgun (WGS) entry which is preliminary data.</text>
</comment>
<dbReference type="PROSITE" id="PS50222">
    <property type="entry name" value="EF_HAND_2"/>
    <property type="match status" value="1"/>
</dbReference>
<dbReference type="EMBL" id="CAXAMN010024073">
    <property type="protein sequence ID" value="CAK9083583.1"/>
    <property type="molecule type" value="Genomic_DNA"/>
</dbReference>
<dbReference type="InterPro" id="IPR018247">
    <property type="entry name" value="EF_Hand_1_Ca_BS"/>
</dbReference>
<evidence type="ECO:0000256" key="3">
    <source>
        <dbReference type="ARBA" id="ARBA00022837"/>
    </source>
</evidence>
<dbReference type="SUPFAM" id="SSF81324">
    <property type="entry name" value="Voltage-gated potassium channels"/>
    <property type="match status" value="1"/>
</dbReference>
<dbReference type="InterPro" id="IPR002048">
    <property type="entry name" value="EF_hand_dom"/>
</dbReference>
<protein>
    <recommendedName>
        <fullName evidence="8">EF-hand domain-containing protein</fullName>
    </recommendedName>
</protein>
<dbReference type="InterPro" id="IPR027359">
    <property type="entry name" value="Volt_channel_dom_sf"/>
</dbReference>
<evidence type="ECO:0000256" key="1">
    <source>
        <dbReference type="ARBA" id="ARBA00004141"/>
    </source>
</evidence>
<feature type="compositionally biased region" description="Low complexity" evidence="6">
    <location>
        <begin position="87"/>
        <end position="100"/>
    </location>
</feature>
<organism evidence="9 10">
    <name type="scientific">Durusdinium trenchii</name>
    <dbReference type="NCBI Taxonomy" id="1381693"/>
    <lineage>
        <taxon>Eukaryota</taxon>
        <taxon>Sar</taxon>
        <taxon>Alveolata</taxon>
        <taxon>Dinophyceae</taxon>
        <taxon>Suessiales</taxon>
        <taxon>Symbiodiniaceae</taxon>
        <taxon>Durusdinium</taxon>
    </lineage>
</organism>
<evidence type="ECO:0000256" key="4">
    <source>
        <dbReference type="ARBA" id="ARBA00022989"/>
    </source>
</evidence>
<evidence type="ECO:0000313" key="10">
    <source>
        <dbReference type="Proteomes" id="UP001642484"/>
    </source>
</evidence>
<feature type="region of interest" description="Disordered" evidence="6">
    <location>
        <begin position="74"/>
        <end position="109"/>
    </location>
</feature>
<feature type="transmembrane region" description="Helical" evidence="7">
    <location>
        <begin position="318"/>
        <end position="336"/>
    </location>
</feature>
<keyword evidence="10" id="KW-1185">Reference proteome</keyword>
<dbReference type="PROSITE" id="PS00018">
    <property type="entry name" value="EF_HAND_1"/>
    <property type="match status" value="1"/>
</dbReference>
<dbReference type="Gene3D" id="1.20.120.350">
    <property type="entry name" value="Voltage-gated potassium channels. Chain C"/>
    <property type="match status" value="1"/>
</dbReference>
<dbReference type="InterPro" id="IPR043203">
    <property type="entry name" value="VGCC_Ca_Na"/>
</dbReference>
<dbReference type="PANTHER" id="PTHR10037:SF62">
    <property type="entry name" value="SODIUM CHANNEL PROTEIN 60E"/>
    <property type="match status" value="1"/>
</dbReference>
<evidence type="ECO:0000256" key="6">
    <source>
        <dbReference type="SAM" id="MobiDB-lite"/>
    </source>
</evidence>
<feature type="transmembrane region" description="Helical" evidence="7">
    <location>
        <begin position="171"/>
        <end position="195"/>
    </location>
</feature>
<gene>
    <name evidence="9" type="ORF">CCMP2556_LOCUS40731</name>
</gene>
<keyword evidence="4 7" id="KW-1133">Transmembrane helix</keyword>
<sequence>MAATETSMVEAFDMEDQGVEAPKASTPALFRDVHWDQGGDMREFLMTLRQDLFNRLDHQQEVLDTLLRPIAKHVTSSSPKSKKEKLPPTTHGSEASSAASADDKKKTKKGRISFTPRIFTSYTNDDLAHAAMANIADANQNRSKYCAEKTGCVDIARDDRSCAERIVKNNVFDLVCALVVISNSIFLGVEVEISISSQGQRQTTIQVIGYAYTLWFLLELCLRIACDGRALFCNEDWMWAWLDVFVVLTSLWEVAVDLTYVFMETEEIGEVVGVSGLKALRIIRITRILKAIRLMRVFRFVMAFRTLITSIIYTLKSLFWACMLLIVIMYVFAVLFTQAVNDFLLDFGSAMTELESVAAGQYFGSLDKTMLTCFMSIAGGVSWGEVLPPLRTISEAWVGLYLIYIAFTYFAVLNVVTGVFCQSAIESAQNDHTTVVHSILKNKELHVEKLRKLFSTLGDSTDGVVTFAAFEEKISSKDVQAYFEVLGLDVDDAWSFFKLLDLDEGGEVEIEEFLMGCLRLRGNARAIDVGKIIHDQTWLIRNVGKFQTYVEVELRRIQEQIAHAVHSDAGHSALHSVCDDNSPAEIMPVY</sequence>
<dbReference type="PANTHER" id="PTHR10037">
    <property type="entry name" value="VOLTAGE-GATED CATION CHANNEL CALCIUM AND SODIUM"/>
    <property type="match status" value="1"/>
</dbReference>
<dbReference type="Gene3D" id="1.10.238.10">
    <property type="entry name" value="EF-hand"/>
    <property type="match status" value="1"/>
</dbReference>
<reference evidence="9 10" key="1">
    <citation type="submission" date="2024-02" db="EMBL/GenBank/DDBJ databases">
        <authorList>
            <person name="Chen Y."/>
            <person name="Shah S."/>
            <person name="Dougan E. K."/>
            <person name="Thang M."/>
            <person name="Chan C."/>
        </authorList>
    </citation>
    <scope>NUCLEOTIDE SEQUENCE [LARGE SCALE GENOMIC DNA]</scope>
</reference>
<dbReference type="InterPro" id="IPR005821">
    <property type="entry name" value="Ion_trans_dom"/>
</dbReference>
<feature type="domain" description="EF-hand" evidence="8">
    <location>
        <begin position="488"/>
        <end position="523"/>
    </location>
</feature>
<comment type="subcellular location">
    <subcellularLocation>
        <location evidence="1">Membrane</location>
        <topology evidence="1">Multi-pass membrane protein</topology>
    </subcellularLocation>
</comment>
<evidence type="ECO:0000256" key="2">
    <source>
        <dbReference type="ARBA" id="ARBA00022692"/>
    </source>
</evidence>
<keyword evidence="5 7" id="KW-0472">Membrane</keyword>
<feature type="transmembrane region" description="Helical" evidence="7">
    <location>
        <begin position="207"/>
        <end position="225"/>
    </location>
</feature>
<dbReference type="Proteomes" id="UP001642484">
    <property type="component" value="Unassembled WGS sequence"/>
</dbReference>
<evidence type="ECO:0000256" key="5">
    <source>
        <dbReference type="ARBA" id="ARBA00023136"/>
    </source>
</evidence>
<proteinExistence type="predicted"/>
<keyword evidence="2 7" id="KW-0812">Transmembrane</keyword>
<dbReference type="Gene3D" id="1.10.287.70">
    <property type="match status" value="1"/>
</dbReference>
<keyword evidence="3" id="KW-0106">Calcium</keyword>
<feature type="transmembrane region" description="Helical" evidence="7">
    <location>
        <begin position="399"/>
        <end position="420"/>
    </location>
</feature>